<name>A0A1J1IKQ3_9DIPT</name>
<keyword evidence="1" id="KW-0732">Signal</keyword>
<sequence length="123" mass="14502">MIKVSLNVLFLIGIVLCFNGVNMQKEEDEKLGIANDFFWTEGEDPETLPYETLDEFDQLKENKPFPTDFDEEFDNEIDEERKKRNVANKLWANFLPNEEYQQKIDKNIKETPLVNSKFHGINL</sequence>
<proteinExistence type="predicted"/>
<dbReference type="Proteomes" id="UP000183832">
    <property type="component" value="Unassembled WGS sequence"/>
</dbReference>
<protein>
    <submittedName>
        <fullName evidence="2">CLUMA_CG013404, isoform A</fullName>
    </submittedName>
</protein>
<dbReference type="AlphaFoldDB" id="A0A1J1IKQ3"/>
<evidence type="ECO:0000313" key="2">
    <source>
        <dbReference type="EMBL" id="CRL00124.1"/>
    </source>
</evidence>
<gene>
    <name evidence="2" type="ORF">CLUMA_CG013404</name>
</gene>
<feature type="chain" id="PRO_5012068630" evidence="1">
    <location>
        <begin position="18"/>
        <end position="123"/>
    </location>
</feature>
<reference evidence="2 3" key="1">
    <citation type="submission" date="2015-04" db="EMBL/GenBank/DDBJ databases">
        <authorList>
            <person name="Syromyatnikov M.Y."/>
            <person name="Popov V.N."/>
        </authorList>
    </citation>
    <scope>NUCLEOTIDE SEQUENCE [LARGE SCALE GENOMIC DNA]</scope>
</reference>
<feature type="signal peptide" evidence="1">
    <location>
        <begin position="1"/>
        <end position="17"/>
    </location>
</feature>
<evidence type="ECO:0000313" key="3">
    <source>
        <dbReference type="Proteomes" id="UP000183832"/>
    </source>
</evidence>
<evidence type="ECO:0000256" key="1">
    <source>
        <dbReference type="SAM" id="SignalP"/>
    </source>
</evidence>
<organism evidence="2 3">
    <name type="scientific">Clunio marinus</name>
    <dbReference type="NCBI Taxonomy" id="568069"/>
    <lineage>
        <taxon>Eukaryota</taxon>
        <taxon>Metazoa</taxon>
        <taxon>Ecdysozoa</taxon>
        <taxon>Arthropoda</taxon>
        <taxon>Hexapoda</taxon>
        <taxon>Insecta</taxon>
        <taxon>Pterygota</taxon>
        <taxon>Neoptera</taxon>
        <taxon>Endopterygota</taxon>
        <taxon>Diptera</taxon>
        <taxon>Nematocera</taxon>
        <taxon>Chironomoidea</taxon>
        <taxon>Chironomidae</taxon>
        <taxon>Clunio</taxon>
    </lineage>
</organism>
<accession>A0A1J1IKQ3</accession>
<dbReference type="EMBL" id="CVRI01000054">
    <property type="protein sequence ID" value="CRL00124.1"/>
    <property type="molecule type" value="Genomic_DNA"/>
</dbReference>
<keyword evidence="3" id="KW-1185">Reference proteome</keyword>